<reference evidence="6 7" key="1">
    <citation type="submission" date="2017-07" db="EMBL/GenBank/DDBJ databases">
        <title>The complete genome sequence of Bacillus mesonae strain H20-5, an efficient strain improving plant abiotic stress resistance.</title>
        <authorList>
            <person name="Kim S.Y."/>
            <person name="Song H."/>
            <person name="Sang M.K."/>
            <person name="Weon H.-Y."/>
            <person name="Song J."/>
        </authorList>
    </citation>
    <scope>NUCLEOTIDE SEQUENCE [LARGE SCALE GENOMIC DNA]</scope>
    <source>
        <strain evidence="6 7">H20-5</strain>
    </source>
</reference>
<evidence type="ECO:0000256" key="2">
    <source>
        <dbReference type="ARBA" id="ARBA00022670"/>
    </source>
</evidence>
<dbReference type="Gene3D" id="3.90.1720.10">
    <property type="entry name" value="endopeptidase domain like (from Nostoc punctiforme)"/>
    <property type="match status" value="1"/>
</dbReference>
<dbReference type="GO" id="GO:0008234">
    <property type="term" value="F:cysteine-type peptidase activity"/>
    <property type="evidence" value="ECO:0007669"/>
    <property type="project" value="UniProtKB-KW"/>
</dbReference>
<feature type="domain" description="NlpC/P60" evidence="5">
    <location>
        <begin position="1"/>
        <end position="130"/>
    </location>
</feature>
<dbReference type="GO" id="GO:0006508">
    <property type="term" value="P:proteolysis"/>
    <property type="evidence" value="ECO:0007669"/>
    <property type="project" value="UniProtKB-KW"/>
</dbReference>
<dbReference type="KEGG" id="nmk:CHR53_12450"/>
<dbReference type="OrthoDB" id="9813368at2"/>
<protein>
    <recommendedName>
        <fullName evidence="5">NlpC/P60 domain-containing protein</fullName>
    </recommendedName>
</protein>
<dbReference type="Pfam" id="PF00877">
    <property type="entry name" value="NLPC_P60"/>
    <property type="match status" value="1"/>
</dbReference>
<dbReference type="InterPro" id="IPR000064">
    <property type="entry name" value="NLP_P60_dom"/>
</dbReference>
<evidence type="ECO:0000256" key="1">
    <source>
        <dbReference type="ARBA" id="ARBA00007074"/>
    </source>
</evidence>
<dbReference type="InterPro" id="IPR051202">
    <property type="entry name" value="Peptidase_C40"/>
</dbReference>
<dbReference type="PANTHER" id="PTHR47053:SF1">
    <property type="entry name" value="MUREIN DD-ENDOPEPTIDASE MEPH-RELATED"/>
    <property type="match status" value="1"/>
</dbReference>
<evidence type="ECO:0000256" key="4">
    <source>
        <dbReference type="ARBA" id="ARBA00022807"/>
    </source>
</evidence>
<evidence type="ECO:0000313" key="7">
    <source>
        <dbReference type="Proteomes" id="UP000282892"/>
    </source>
</evidence>
<name>A0A3T0HY32_9BACI</name>
<dbReference type="SUPFAM" id="SSF54001">
    <property type="entry name" value="Cysteine proteinases"/>
    <property type="match status" value="1"/>
</dbReference>
<organism evidence="6 7">
    <name type="scientific">Neobacillus mesonae</name>
    <dbReference type="NCBI Taxonomy" id="1193713"/>
    <lineage>
        <taxon>Bacteria</taxon>
        <taxon>Bacillati</taxon>
        <taxon>Bacillota</taxon>
        <taxon>Bacilli</taxon>
        <taxon>Bacillales</taxon>
        <taxon>Bacillaceae</taxon>
        <taxon>Neobacillus</taxon>
    </lineage>
</organism>
<proteinExistence type="inferred from homology"/>
<sequence>MLMNKIIQTGLKQLGKPYVFNAPSFQTKFFDCSSFMQYIFTVNGVPLPRNSRQQFLAGKSIPFHKIKKGDLLFFTTRSRKFKRGLEKIGHVALYLGHGQILHTFPKGKMVKISKLNSYWKKMLVGAKRIY</sequence>
<accession>A0A3T0HY32</accession>
<keyword evidence="7" id="KW-1185">Reference proteome</keyword>
<evidence type="ECO:0000256" key="3">
    <source>
        <dbReference type="ARBA" id="ARBA00022801"/>
    </source>
</evidence>
<dbReference type="PROSITE" id="PS51935">
    <property type="entry name" value="NLPC_P60"/>
    <property type="match status" value="1"/>
</dbReference>
<keyword evidence="2" id="KW-0645">Protease</keyword>
<dbReference type="PANTHER" id="PTHR47053">
    <property type="entry name" value="MUREIN DD-ENDOPEPTIDASE MEPH-RELATED"/>
    <property type="match status" value="1"/>
</dbReference>
<dbReference type="AlphaFoldDB" id="A0A3T0HY32"/>
<dbReference type="EMBL" id="CP022572">
    <property type="protein sequence ID" value="AZU62026.1"/>
    <property type="molecule type" value="Genomic_DNA"/>
</dbReference>
<gene>
    <name evidence="6" type="ORF">CHR53_12450</name>
</gene>
<keyword evidence="4" id="KW-0788">Thiol protease</keyword>
<comment type="similarity">
    <text evidence="1">Belongs to the peptidase C40 family.</text>
</comment>
<evidence type="ECO:0000313" key="6">
    <source>
        <dbReference type="EMBL" id="AZU62026.1"/>
    </source>
</evidence>
<keyword evidence="3" id="KW-0378">Hydrolase</keyword>
<evidence type="ECO:0000259" key="5">
    <source>
        <dbReference type="PROSITE" id="PS51935"/>
    </source>
</evidence>
<dbReference type="Proteomes" id="UP000282892">
    <property type="component" value="Chromosome"/>
</dbReference>
<dbReference type="InterPro" id="IPR038765">
    <property type="entry name" value="Papain-like_cys_pep_sf"/>
</dbReference>